<comment type="caution">
    <text evidence="1">The sequence shown here is derived from an EMBL/GenBank/DDBJ whole genome shotgun (WGS) entry which is preliminary data.</text>
</comment>
<name>A0A9W4WVN1_9GLOM</name>
<dbReference type="SUPFAM" id="SSF56349">
    <property type="entry name" value="DNA breaking-rejoining enzymes"/>
    <property type="match status" value="1"/>
</dbReference>
<organism evidence="1 2">
    <name type="scientific">Funneliformis geosporum</name>
    <dbReference type="NCBI Taxonomy" id="1117311"/>
    <lineage>
        <taxon>Eukaryota</taxon>
        <taxon>Fungi</taxon>
        <taxon>Fungi incertae sedis</taxon>
        <taxon>Mucoromycota</taxon>
        <taxon>Glomeromycotina</taxon>
        <taxon>Glomeromycetes</taxon>
        <taxon>Glomerales</taxon>
        <taxon>Glomeraceae</taxon>
        <taxon>Funneliformis</taxon>
    </lineage>
</organism>
<dbReference type="EMBL" id="CAMKVN010002739">
    <property type="protein sequence ID" value="CAI2182408.1"/>
    <property type="molecule type" value="Genomic_DNA"/>
</dbReference>
<evidence type="ECO:0000313" key="2">
    <source>
        <dbReference type="Proteomes" id="UP001153678"/>
    </source>
</evidence>
<dbReference type="GO" id="GO:0003677">
    <property type="term" value="F:DNA binding"/>
    <property type="evidence" value="ECO:0007669"/>
    <property type="project" value="InterPro"/>
</dbReference>
<dbReference type="Proteomes" id="UP001153678">
    <property type="component" value="Unassembled WGS sequence"/>
</dbReference>
<gene>
    <name evidence="1" type="ORF">FWILDA_LOCUS10565</name>
</gene>
<accession>A0A9W4WVN1</accession>
<sequence length="180" mass="20829">MKRINENVLTFTELSALSQIPSHPALPKKNDKLLECILLMAYLGLRVSEAIKFSWQQVKVEDKEAFVVLGKDVAQYLLSLDPQRKYFTKNHGNFRLNSLLHICQILYCAKSGKMLFKEDMLAYPPSWYKLSLKQQEKLATIMGNQAIKNKRASILKLYQKVQLTEPNRKLLNNYCRSFTG</sequence>
<reference evidence="1" key="1">
    <citation type="submission" date="2022-08" db="EMBL/GenBank/DDBJ databases">
        <authorList>
            <person name="Kallberg Y."/>
            <person name="Tangrot J."/>
            <person name="Rosling A."/>
        </authorList>
    </citation>
    <scope>NUCLEOTIDE SEQUENCE</scope>
    <source>
        <strain evidence="1">Wild A</strain>
    </source>
</reference>
<dbReference type="AlphaFoldDB" id="A0A9W4WVN1"/>
<keyword evidence="2" id="KW-1185">Reference proteome</keyword>
<proteinExistence type="predicted"/>
<protein>
    <submittedName>
        <fullName evidence="1">1397_t:CDS:1</fullName>
    </submittedName>
</protein>
<dbReference type="InterPro" id="IPR011010">
    <property type="entry name" value="DNA_brk_join_enz"/>
</dbReference>
<evidence type="ECO:0000313" key="1">
    <source>
        <dbReference type="EMBL" id="CAI2182408.1"/>
    </source>
</evidence>